<evidence type="ECO:0000256" key="1">
    <source>
        <dbReference type="SAM" id="Coils"/>
    </source>
</evidence>
<reference evidence="3 4" key="1">
    <citation type="submission" date="2020-09" db="EMBL/GenBank/DDBJ databases">
        <authorList>
            <person name="Kim M.K."/>
        </authorList>
    </citation>
    <scope>NUCLEOTIDE SEQUENCE [LARGE SCALE GENOMIC DNA]</scope>
    <source>
        <strain evidence="3 4">BT189</strain>
    </source>
</reference>
<keyword evidence="1" id="KW-0175">Coiled coil</keyword>
<proteinExistence type="predicted"/>
<comment type="caution">
    <text evidence="3">The sequence shown here is derived from an EMBL/GenBank/DDBJ whole genome shotgun (WGS) entry which is preliminary data.</text>
</comment>
<sequence>MKKPVRLLFILLLGSVLLASGYAYHQAEEQQAATLAQLADLEMRLAKHNQQTDAGMATTVRAINYYTHLNASQPYDLAVLAASQLIVQRTQSLADTLRDLQHQIRLASGESPRSGSNSGIKASTAARLGKQLVSYAEVTYGTAKPLLATLQSFAGDGQLAAVFSHRQPLPVTLAGLNRLETQVWRTGAKALGYVAEKSGRTVDWYDPIQAFAAPESETVTPGQLYRARLFLRDNNLHYYYTSVSANGKALAPALVEGSLLTLRVSAQSAGRASGRAHWRGTIHALAYPEAHPYAADSVWQLTVPYFINNPPTP</sequence>
<organism evidence="3 4">
    <name type="scientific">Hymenobacter armeniacus</name>
    <dbReference type="NCBI Taxonomy" id="2771358"/>
    <lineage>
        <taxon>Bacteria</taxon>
        <taxon>Pseudomonadati</taxon>
        <taxon>Bacteroidota</taxon>
        <taxon>Cytophagia</taxon>
        <taxon>Cytophagales</taxon>
        <taxon>Hymenobacteraceae</taxon>
        <taxon>Hymenobacter</taxon>
    </lineage>
</organism>
<name>A0ABR8JR28_9BACT</name>
<keyword evidence="4" id="KW-1185">Reference proteome</keyword>
<evidence type="ECO:0000313" key="4">
    <source>
        <dbReference type="Proteomes" id="UP000606003"/>
    </source>
</evidence>
<dbReference type="RefSeq" id="WP_190922486.1">
    <property type="nucleotide sequence ID" value="NZ_JACXAC010000001.1"/>
</dbReference>
<evidence type="ECO:0000313" key="3">
    <source>
        <dbReference type="EMBL" id="MBD2721233.1"/>
    </source>
</evidence>
<evidence type="ECO:0000256" key="2">
    <source>
        <dbReference type="SAM" id="SignalP"/>
    </source>
</evidence>
<keyword evidence="2" id="KW-0732">Signal</keyword>
<accession>A0ABR8JR28</accession>
<dbReference type="Proteomes" id="UP000606003">
    <property type="component" value="Unassembled WGS sequence"/>
</dbReference>
<feature type="signal peptide" evidence="2">
    <location>
        <begin position="1"/>
        <end position="25"/>
    </location>
</feature>
<feature type="coiled-coil region" evidence="1">
    <location>
        <begin position="24"/>
        <end position="51"/>
    </location>
</feature>
<dbReference type="EMBL" id="JACXAC010000001">
    <property type="protein sequence ID" value="MBD2721233.1"/>
    <property type="molecule type" value="Genomic_DNA"/>
</dbReference>
<gene>
    <name evidence="3" type="ORF">IC234_03765</name>
</gene>
<evidence type="ECO:0008006" key="5">
    <source>
        <dbReference type="Google" id="ProtNLM"/>
    </source>
</evidence>
<feature type="chain" id="PRO_5046742660" description="Gliding motility-associated protein GldM N-terminal domain-containing protein" evidence="2">
    <location>
        <begin position="26"/>
        <end position="313"/>
    </location>
</feature>
<protein>
    <recommendedName>
        <fullName evidence="5">Gliding motility-associated protein GldM N-terminal domain-containing protein</fullName>
    </recommendedName>
</protein>